<evidence type="ECO:0000256" key="1">
    <source>
        <dbReference type="SAM" id="MobiDB-lite"/>
    </source>
</evidence>
<dbReference type="GO" id="GO:0005634">
    <property type="term" value="C:nucleus"/>
    <property type="evidence" value="ECO:0007669"/>
    <property type="project" value="TreeGrafter"/>
</dbReference>
<proteinExistence type="predicted"/>
<protein>
    <recommendedName>
        <fullName evidence="4">Mitotic checkpoint prcc-carboxy-term protein</fullName>
    </recommendedName>
</protein>
<keyword evidence="3" id="KW-1185">Reference proteome</keyword>
<reference evidence="2 3" key="1">
    <citation type="submission" date="2017-09" db="EMBL/GenBank/DDBJ databases">
        <title>Genome sequencing of Besnoitia besnoiti strain Bb-Ger1.</title>
        <authorList>
            <person name="Schares G."/>
            <person name="Venepally P."/>
            <person name="Lorenzi H.A."/>
        </authorList>
    </citation>
    <scope>NUCLEOTIDE SEQUENCE [LARGE SCALE GENOMIC DNA]</scope>
    <source>
        <strain evidence="2 3">Bb-Ger1</strain>
    </source>
</reference>
<evidence type="ECO:0008006" key="4">
    <source>
        <dbReference type="Google" id="ProtNLM"/>
    </source>
</evidence>
<dbReference type="VEuPathDB" id="ToxoDB:BESB_059440"/>
<dbReference type="AlphaFoldDB" id="A0A2A9MHJ0"/>
<dbReference type="GeneID" id="40310872"/>
<feature type="compositionally biased region" description="Polar residues" evidence="1">
    <location>
        <begin position="215"/>
        <end position="224"/>
    </location>
</feature>
<dbReference type="PANTHER" id="PTHR13621">
    <property type="entry name" value="PROLINE-RICH PROTEIN PRCC"/>
    <property type="match status" value="1"/>
</dbReference>
<dbReference type="RefSeq" id="XP_029219066.1">
    <property type="nucleotide sequence ID" value="XM_029364358.1"/>
</dbReference>
<evidence type="ECO:0000313" key="2">
    <source>
        <dbReference type="EMBL" id="PFH35057.1"/>
    </source>
</evidence>
<feature type="compositionally biased region" description="Low complexity" evidence="1">
    <location>
        <begin position="111"/>
        <end position="127"/>
    </location>
</feature>
<gene>
    <name evidence="2" type="ORF">BESB_059440</name>
</gene>
<feature type="region of interest" description="Disordered" evidence="1">
    <location>
        <begin position="169"/>
        <end position="367"/>
    </location>
</feature>
<accession>A0A2A9MHJ0</accession>
<feature type="compositionally biased region" description="Low complexity" evidence="1">
    <location>
        <begin position="16"/>
        <end position="42"/>
    </location>
</feature>
<feature type="region of interest" description="Disordered" evidence="1">
    <location>
        <begin position="1"/>
        <end position="48"/>
    </location>
</feature>
<dbReference type="EMBL" id="NWUJ01000005">
    <property type="protein sequence ID" value="PFH35057.1"/>
    <property type="molecule type" value="Genomic_DNA"/>
</dbReference>
<sequence length="539" mass="56301">MLASILSSYAEDDESPSGAAGGSSESSAAGAATSVVPPVSSEFSAQPTKKRVDLTRLQMCCPGIIGAGEVTGSSFGAHSLFAIRRTPSSAPAAPSAASGLSFPVPQKGRNAAPASASAKRSPAAGSPQDASALPAPDVVVGPDNVPLLRYARGVFASAEEEDLEEFRQLKQQQHRLRKQDPETVRRAAAASPEADGLPPPSTRSQALLRMLPMPQSASPAQGGSWSALCLGARTAAAKPEEPPKAAQTKADAEAQRQGGRSKHDAASAGEDFGPAGADVGGAKPASGSQKRPAGGSDPPAEAEKDTEEADGASGPLFSLFSDYNDDEKQEEPDTDARLLPVKQEPLPSSAPAKSGAEASSAPFSSFSSAPSVFKQQKAEASIASEFAQAAAPLYGPEVPAEAANADVWSGEQVLVSGDHDDSQPLQMMQGMSLREYRELQKANVGVVSGEALRDPNWQVNAQLHGTPAQAKRAKLTITTNVWSAKTQGVVQTQEPGGMQKRKHQINWLAAEAAEKELEMWEMLSKNRQNKYQTAMKYGW</sequence>
<feature type="compositionally biased region" description="Acidic residues" evidence="1">
    <location>
        <begin position="323"/>
        <end position="333"/>
    </location>
</feature>
<dbReference type="KEGG" id="bbes:BESB_059440"/>
<dbReference type="Pfam" id="PF10253">
    <property type="entry name" value="PRCC"/>
    <property type="match status" value="1"/>
</dbReference>
<evidence type="ECO:0000313" key="3">
    <source>
        <dbReference type="Proteomes" id="UP000224006"/>
    </source>
</evidence>
<feature type="compositionally biased region" description="Low complexity" evidence="1">
    <location>
        <begin position="358"/>
        <end position="367"/>
    </location>
</feature>
<dbReference type="OrthoDB" id="206969at2759"/>
<name>A0A2A9MHJ0_BESBE</name>
<dbReference type="STRING" id="94643.A0A2A9MHJ0"/>
<dbReference type="InterPro" id="IPR018800">
    <property type="entry name" value="PRCC"/>
</dbReference>
<dbReference type="Proteomes" id="UP000224006">
    <property type="component" value="Chromosome V"/>
</dbReference>
<dbReference type="PANTHER" id="PTHR13621:SF2">
    <property type="entry name" value="PROLINE-RICH PROTEIN PRCC"/>
    <property type="match status" value="1"/>
</dbReference>
<comment type="caution">
    <text evidence="2">The sequence shown here is derived from an EMBL/GenBank/DDBJ whole genome shotgun (WGS) entry which is preliminary data.</text>
</comment>
<organism evidence="2 3">
    <name type="scientific">Besnoitia besnoiti</name>
    <name type="common">Apicomplexan protozoan</name>
    <dbReference type="NCBI Taxonomy" id="94643"/>
    <lineage>
        <taxon>Eukaryota</taxon>
        <taxon>Sar</taxon>
        <taxon>Alveolata</taxon>
        <taxon>Apicomplexa</taxon>
        <taxon>Conoidasida</taxon>
        <taxon>Coccidia</taxon>
        <taxon>Eucoccidiorida</taxon>
        <taxon>Eimeriorina</taxon>
        <taxon>Sarcocystidae</taxon>
        <taxon>Besnoitia</taxon>
    </lineage>
</organism>
<feature type="region of interest" description="Disordered" evidence="1">
    <location>
        <begin position="92"/>
        <end position="138"/>
    </location>
</feature>